<evidence type="ECO:0000256" key="2">
    <source>
        <dbReference type="SAM" id="Phobius"/>
    </source>
</evidence>
<feature type="region of interest" description="Disordered" evidence="1">
    <location>
        <begin position="176"/>
        <end position="228"/>
    </location>
</feature>
<evidence type="ECO:0000313" key="4">
    <source>
        <dbReference type="EMBL" id="MDR7148847.1"/>
    </source>
</evidence>
<gene>
    <name evidence="4" type="ORF">J2W49_000775</name>
</gene>
<comment type="caution">
    <text evidence="4">The sequence shown here is derived from an EMBL/GenBank/DDBJ whole genome shotgun (WGS) entry which is preliminary data.</text>
</comment>
<accession>A0ABU1WIQ0</accession>
<feature type="region of interest" description="Disordered" evidence="1">
    <location>
        <begin position="1"/>
        <end position="21"/>
    </location>
</feature>
<organism evidence="4 5">
    <name type="scientific">Hydrogenophaga palleronii</name>
    <dbReference type="NCBI Taxonomy" id="65655"/>
    <lineage>
        <taxon>Bacteria</taxon>
        <taxon>Pseudomonadati</taxon>
        <taxon>Pseudomonadota</taxon>
        <taxon>Betaproteobacteria</taxon>
        <taxon>Burkholderiales</taxon>
        <taxon>Comamonadaceae</taxon>
        <taxon>Hydrogenophaga</taxon>
    </lineage>
</organism>
<protein>
    <submittedName>
        <fullName evidence="4">Cytoskeleton protein RodZ</fullName>
    </submittedName>
</protein>
<name>A0ABU1WIQ0_9BURK</name>
<keyword evidence="2" id="KW-0472">Membrane</keyword>
<dbReference type="Proteomes" id="UP001265700">
    <property type="component" value="Unassembled WGS sequence"/>
</dbReference>
<dbReference type="InterPro" id="IPR010982">
    <property type="entry name" value="Lambda_DNA-bd_dom_sf"/>
</dbReference>
<reference evidence="4 5" key="1">
    <citation type="submission" date="2023-07" db="EMBL/GenBank/DDBJ databases">
        <title>Sorghum-associated microbial communities from plants grown in Nebraska, USA.</title>
        <authorList>
            <person name="Schachtman D."/>
        </authorList>
    </citation>
    <scope>NUCLEOTIDE SEQUENCE [LARGE SCALE GENOMIC DNA]</scope>
    <source>
        <strain evidence="4 5">4249</strain>
    </source>
</reference>
<evidence type="ECO:0000313" key="5">
    <source>
        <dbReference type="Proteomes" id="UP001265700"/>
    </source>
</evidence>
<dbReference type="EMBL" id="JAVDWU010000001">
    <property type="protein sequence ID" value="MDR7148847.1"/>
    <property type="molecule type" value="Genomic_DNA"/>
</dbReference>
<evidence type="ECO:0000259" key="3">
    <source>
        <dbReference type="Pfam" id="PF13464"/>
    </source>
</evidence>
<dbReference type="Pfam" id="PF13413">
    <property type="entry name" value="HTH_25"/>
    <property type="match status" value="1"/>
</dbReference>
<keyword evidence="2" id="KW-1133">Transmembrane helix</keyword>
<dbReference type="RefSeq" id="WP_310311760.1">
    <property type="nucleotide sequence ID" value="NZ_JAVDWU010000001.1"/>
</dbReference>
<proteinExistence type="predicted"/>
<dbReference type="Gene3D" id="1.10.260.40">
    <property type="entry name" value="lambda repressor-like DNA-binding domains"/>
    <property type="match status" value="1"/>
</dbReference>
<sequence>MSEDGLDASSVSNGPSDEPHVPLHLLRQAREAMGLHIAALAAALKVPVRKLEALEAGRYEELPDLTFARALASSACRQLKIDPGPILEQIPMGRQPVLGQPGNAINAPFKASFPGASSSQSSWFFRPSVLIATFLLVAALVLLVLPEVVQLPSLGSAPASSTDESGQSIEPVQLGSSIPEEGATDPAGALPPGGEVGAGVGSTPADPLAADTVPDGTTPTPQGAGVAASEAAKPAEAPSNANALLRIAAVGESWVEVTNGAGTVVAQRVLKEGDVIEFSSAPPYKVILGRAEAARVLVRGQTLDVMPYARNSVARFEVK</sequence>
<dbReference type="PANTHER" id="PTHR34475">
    <property type="match status" value="1"/>
</dbReference>
<dbReference type="Pfam" id="PF13464">
    <property type="entry name" value="RodZ_C"/>
    <property type="match status" value="1"/>
</dbReference>
<dbReference type="PANTHER" id="PTHR34475:SF1">
    <property type="entry name" value="CYTOSKELETON PROTEIN RODZ"/>
    <property type="match status" value="1"/>
</dbReference>
<dbReference type="InterPro" id="IPR025194">
    <property type="entry name" value="RodZ-like_C"/>
</dbReference>
<keyword evidence="2" id="KW-0812">Transmembrane</keyword>
<feature type="domain" description="Cytoskeleton protein RodZ-like C-terminal" evidence="3">
    <location>
        <begin position="247"/>
        <end position="317"/>
    </location>
</feature>
<dbReference type="InterPro" id="IPR050400">
    <property type="entry name" value="Bact_Cytoskel_RodZ"/>
</dbReference>
<evidence type="ECO:0000256" key="1">
    <source>
        <dbReference type="SAM" id="MobiDB-lite"/>
    </source>
</evidence>
<keyword evidence="5" id="KW-1185">Reference proteome</keyword>
<feature type="transmembrane region" description="Helical" evidence="2">
    <location>
        <begin position="123"/>
        <end position="145"/>
    </location>
</feature>